<dbReference type="PROSITE" id="PS51257">
    <property type="entry name" value="PROKAR_LIPOPROTEIN"/>
    <property type="match status" value="1"/>
</dbReference>
<accession>A0ABX2Q6T5</accession>
<dbReference type="SUPFAM" id="SSF63829">
    <property type="entry name" value="Calcium-dependent phosphotriesterase"/>
    <property type="match status" value="1"/>
</dbReference>
<sequence length="462" mass="49525">MVRIVILLLSGLLMLGCTKDESDASGPDSSVRISGSRYIYNSPKPSSPKLLGMLGDSYVGLSSAAPGLPLWLGIRDFTPSFPSENNLVRLDTTGQVVLARHIYTGNLTSVIRATADGGCWIGGGDKLLRLRADGSVVWAHTLEYGYDFPQRVQINDLALRADGSVLLAGATRVDYGEQILLAHVSALGEVLWMREYKYPLNGTDPFEQPFTAQIISLPDNSFVIAGDRVVAPNTFLTRFSEIGQPLWSQTIAVPDFGTTFMAFHLLPDGSLQLGIPTISASFALLRFNIDGRLLFSNRYDGLRVSKGGITVSPQGETVLLGRGFKLYNFDGQGTFAGKLDAQAQPIGSLHSLEADTLGLLKDLPQVVAPGGNYVYGVGSLFSSSSIATTSITPNHFRLFKVDQRGGEVCSFTTDAATLTSAPLTPQITQGALPIVITGKSGHQDFTPNIIALPVVRVRNCGK</sequence>
<dbReference type="Proteomes" id="UP000626554">
    <property type="component" value="Unassembled WGS sequence"/>
</dbReference>
<dbReference type="RefSeq" id="WP_176900134.1">
    <property type="nucleotide sequence ID" value="NZ_JABKAV010000030.1"/>
</dbReference>
<proteinExistence type="predicted"/>
<organism evidence="1 2">
    <name type="scientific">Hymenobacter terrestris</name>
    <dbReference type="NCBI Taxonomy" id="2748310"/>
    <lineage>
        <taxon>Bacteria</taxon>
        <taxon>Pseudomonadati</taxon>
        <taxon>Bacteroidota</taxon>
        <taxon>Cytophagia</taxon>
        <taxon>Cytophagales</taxon>
        <taxon>Hymenobacteraceae</taxon>
        <taxon>Hymenobacter</taxon>
    </lineage>
</organism>
<name>A0ABX2Q6T5_9BACT</name>
<keyword evidence="2" id="KW-1185">Reference proteome</keyword>
<gene>
    <name evidence="1" type="ORF">HW556_11310</name>
</gene>
<comment type="caution">
    <text evidence="1">The sequence shown here is derived from an EMBL/GenBank/DDBJ whole genome shotgun (WGS) entry which is preliminary data.</text>
</comment>
<dbReference type="Gene3D" id="2.80.10.50">
    <property type="match status" value="1"/>
</dbReference>
<protein>
    <submittedName>
        <fullName evidence="1">Uncharacterized protein</fullName>
    </submittedName>
</protein>
<evidence type="ECO:0000313" key="2">
    <source>
        <dbReference type="Proteomes" id="UP000626554"/>
    </source>
</evidence>
<evidence type="ECO:0000313" key="1">
    <source>
        <dbReference type="EMBL" id="NVO85467.1"/>
    </source>
</evidence>
<dbReference type="EMBL" id="JABKAV010000030">
    <property type="protein sequence ID" value="NVO85467.1"/>
    <property type="molecule type" value="Genomic_DNA"/>
</dbReference>
<reference evidence="1 2" key="1">
    <citation type="submission" date="2020-05" db="EMBL/GenBank/DDBJ databases">
        <title>Hymenobacter terrestris sp. nov. and Hymenobacter lapidiphilus sp. nov., isolated from regoliths in Antarctica.</title>
        <authorList>
            <person name="Sedlacek I."/>
            <person name="Pantucek R."/>
            <person name="Zeman M."/>
            <person name="Holochova P."/>
            <person name="Kralova S."/>
            <person name="Stankova E."/>
            <person name="Sedo O."/>
            <person name="Micenkova L."/>
            <person name="Svec P."/>
            <person name="Gupta V."/>
            <person name="Sood U."/>
            <person name="Korpole U.S."/>
            <person name="Lal R."/>
        </authorList>
    </citation>
    <scope>NUCLEOTIDE SEQUENCE [LARGE SCALE GENOMIC DNA]</scope>
    <source>
        <strain evidence="1 2">P5252</strain>
    </source>
</reference>